<reference evidence="1" key="1">
    <citation type="journal article" date="2020" name="Fungal Divers.">
        <title>Resolving the Mortierellaceae phylogeny through synthesis of multi-gene phylogenetics and phylogenomics.</title>
        <authorList>
            <person name="Vandepol N."/>
            <person name="Liber J."/>
            <person name="Desiro A."/>
            <person name="Na H."/>
            <person name="Kennedy M."/>
            <person name="Barry K."/>
            <person name="Grigoriev I.V."/>
            <person name="Miller A.N."/>
            <person name="O'Donnell K."/>
            <person name="Stajich J.E."/>
            <person name="Bonito G."/>
        </authorList>
    </citation>
    <scope>NUCLEOTIDE SEQUENCE</scope>
    <source>
        <strain evidence="1">MES-2147</strain>
    </source>
</reference>
<organism evidence="1 2">
    <name type="scientific">Modicella reniformis</name>
    <dbReference type="NCBI Taxonomy" id="1440133"/>
    <lineage>
        <taxon>Eukaryota</taxon>
        <taxon>Fungi</taxon>
        <taxon>Fungi incertae sedis</taxon>
        <taxon>Mucoromycota</taxon>
        <taxon>Mortierellomycotina</taxon>
        <taxon>Mortierellomycetes</taxon>
        <taxon>Mortierellales</taxon>
        <taxon>Mortierellaceae</taxon>
        <taxon>Modicella</taxon>
    </lineage>
</organism>
<evidence type="ECO:0000313" key="1">
    <source>
        <dbReference type="EMBL" id="KAF9982885.1"/>
    </source>
</evidence>
<keyword evidence="2" id="KW-1185">Reference proteome</keyword>
<accession>A0A9P6M9P3</accession>
<evidence type="ECO:0000313" key="2">
    <source>
        <dbReference type="Proteomes" id="UP000749646"/>
    </source>
</evidence>
<sequence>LIQRFAGARLPEMVLQKEKGTVLKEAMARIEEGHDSEARWLWWVKALGMPDVGDHNMWGDVYEKFLEKLPELTRLGLSVTSECASDFCPNQLITKEKGWRLSKSVETG</sequence>
<feature type="non-terminal residue" evidence="1">
    <location>
        <position position="1"/>
    </location>
</feature>
<protein>
    <submittedName>
        <fullName evidence="1">Uncharacterized protein</fullName>
    </submittedName>
</protein>
<proteinExistence type="predicted"/>
<name>A0A9P6M9P3_9FUNG</name>
<gene>
    <name evidence="1" type="ORF">BGZ65_002411</name>
</gene>
<comment type="caution">
    <text evidence="1">The sequence shown here is derived from an EMBL/GenBank/DDBJ whole genome shotgun (WGS) entry which is preliminary data.</text>
</comment>
<dbReference type="Proteomes" id="UP000749646">
    <property type="component" value="Unassembled WGS sequence"/>
</dbReference>
<dbReference type="EMBL" id="JAAAHW010003536">
    <property type="protein sequence ID" value="KAF9982885.1"/>
    <property type="molecule type" value="Genomic_DNA"/>
</dbReference>
<dbReference type="AlphaFoldDB" id="A0A9P6M9P3"/>